<dbReference type="RefSeq" id="WP_254085302.1">
    <property type="nucleotide sequence ID" value="NZ_JAHESE010000016.1"/>
</dbReference>
<reference evidence="2 3" key="1">
    <citation type="submission" date="2021-05" db="EMBL/GenBank/DDBJ databases">
        <title>A Polyphasic approach of four new species of the genus Ohtaekwangia: Ohtaekwangia histidinii sp. nov., Ohtaekwangia cretensis sp. nov., Ohtaekwangia indiensis sp. nov., Ohtaekwangia reichenbachii sp. nov. from diverse environment.</title>
        <authorList>
            <person name="Octaviana S."/>
        </authorList>
    </citation>
    <scope>NUCLEOTIDE SEQUENCE [LARGE SCALE GENOMIC DNA]</scope>
    <source>
        <strain evidence="2 3">PWU5</strain>
    </source>
</reference>
<evidence type="ECO:0000313" key="2">
    <source>
        <dbReference type="EMBL" id="MBT1709723.1"/>
    </source>
</evidence>
<proteinExistence type="predicted"/>
<dbReference type="Proteomes" id="UP001319080">
    <property type="component" value="Unassembled WGS sequence"/>
</dbReference>
<name>A0AAP2GUM4_9BACT</name>
<accession>A0AAP2GUM4</accession>
<dbReference type="EMBL" id="JAHESE010000016">
    <property type="protein sequence ID" value="MBT1709723.1"/>
    <property type="molecule type" value="Genomic_DNA"/>
</dbReference>
<gene>
    <name evidence="2" type="ORF">KK062_15880</name>
</gene>
<feature type="chain" id="PRO_5042878988" evidence="1">
    <location>
        <begin position="19"/>
        <end position="171"/>
    </location>
</feature>
<dbReference type="AlphaFoldDB" id="A0AAP2GUM4"/>
<sequence>MKPWILIPCLWLAGFAAAAQQPITTYGHFTLDGQELIWQHVADTTLRLEDIRTFYSHLSRVSDVMLEENTLLASFDMLTFDGNRYGGINFGHWALVGSTPVLSGRLKVDLKSDRYRITLYDLRFVDDNDEKQCDRQYQPATQFFLMREGRTIKPTAAVPDVLGVYDHFFRE</sequence>
<evidence type="ECO:0000256" key="1">
    <source>
        <dbReference type="SAM" id="SignalP"/>
    </source>
</evidence>
<comment type="caution">
    <text evidence="2">The sequence shown here is derived from an EMBL/GenBank/DDBJ whole genome shotgun (WGS) entry which is preliminary data.</text>
</comment>
<keyword evidence="3" id="KW-1185">Reference proteome</keyword>
<feature type="signal peptide" evidence="1">
    <location>
        <begin position="1"/>
        <end position="18"/>
    </location>
</feature>
<evidence type="ECO:0000313" key="3">
    <source>
        <dbReference type="Proteomes" id="UP001319080"/>
    </source>
</evidence>
<protein>
    <submittedName>
        <fullName evidence="2">Uncharacterized protein</fullName>
    </submittedName>
</protein>
<organism evidence="2 3">
    <name type="scientific">Dawidia cretensis</name>
    <dbReference type="NCBI Taxonomy" id="2782350"/>
    <lineage>
        <taxon>Bacteria</taxon>
        <taxon>Pseudomonadati</taxon>
        <taxon>Bacteroidota</taxon>
        <taxon>Cytophagia</taxon>
        <taxon>Cytophagales</taxon>
        <taxon>Chryseotaleaceae</taxon>
        <taxon>Dawidia</taxon>
    </lineage>
</organism>
<keyword evidence="1" id="KW-0732">Signal</keyword>